<evidence type="ECO:0000313" key="1">
    <source>
        <dbReference type="EMBL" id="KAJ8479556.1"/>
    </source>
</evidence>
<sequence>MGSGSTHSDQIISAFKTARYEMSFLRVRFRMEVLASSAPSRWMDSGIPRLMSAVRPFKELDCCCFC</sequence>
<organism evidence="1 2">
    <name type="scientific">Ensete ventricosum</name>
    <name type="common">Abyssinian banana</name>
    <name type="synonym">Musa ensete</name>
    <dbReference type="NCBI Taxonomy" id="4639"/>
    <lineage>
        <taxon>Eukaryota</taxon>
        <taxon>Viridiplantae</taxon>
        <taxon>Streptophyta</taxon>
        <taxon>Embryophyta</taxon>
        <taxon>Tracheophyta</taxon>
        <taxon>Spermatophyta</taxon>
        <taxon>Magnoliopsida</taxon>
        <taxon>Liliopsida</taxon>
        <taxon>Zingiberales</taxon>
        <taxon>Musaceae</taxon>
        <taxon>Ensete</taxon>
    </lineage>
</organism>
<dbReference type="AlphaFoldDB" id="A0AAV8PCM7"/>
<accession>A0AAV8PCM7</accession>
<comment type="caution">
    <text evidence="1">The sequence shown here is derived from an EMBL/GenBank/DDBJ whole genome shotgun (WGS) entry which is preliminary data.</text>
</comment>
<gene>
    <name evidence="1" type="ORF">OPV22_023283</name>
</gene>
<dbReference type="EMBL" id="JAQQAF010000006">
    <property type="protein sequence ID" value="KAJ8479556.1"/>
    <property type="molecule type" value="Genomic_DNA"/>
</dbReference>
<dbReference type="Proteomes" id="UP001222027">
    <property type="component" value="Unassembled WGS sequence"/>
</dbReference>
<protein>
    <submittedName>
        <fullName evidence="1">Uncharacterized protein</fullName>
    </submittedName>
</protein>
<proteinExistence type="predicted"/>
<reference evidence="1 2" key="1">
    <citation type="submission" date="2022-12" db="EMBL/GenBank/DDBJ databases">
        <title>Chromosome-scale assembly of the Ensete ventricosum genome.</title>
        <authorList>
            <person name="Dussert Y."/>
            <person name="Stocks J."/>
            <person name="Wendawek A."/>
            <person name="Woldeyes F."/>
            <person name="Nichols R.A."/>
            <person name="Borrell J.S."/>
        </authorList>
    </citation>
    <scope>NUCLEOTIDE SEQUENCE [LARGE SCALE GENOMIC DNA]</scope>
    <source>
        <strain evidence="2">cv. Maze</strain>
        <tissue evidence="1">Seeds</tissue>
    </source>
</reference>
<name>A0AAV8PCM7_ENSVE</name>
<evidence type="ECO:0000313" key="2">
    <source>
        <dbReference type="Proteomes" id="UP001222027"/>
    </source>
</evidence>
<keyword evidence="2" id="KW-1185">Reference proteome</keyword>